<dbReference type="PROSITE" id="PS00189">
    <property type="entry name" value="LIPOYL"/>
    <property type="match status" value="1"/>
</dbReference>
<feature type="repeat" description="TPR" evidence="11">
    <location>
        <begin position="461"/>
        <end position="494"/>
    </location>
</feature>
<gene>
    <name evidence="16" type="ORF">BJG266_LOCUS40165</name>
    <name evidence="17" type="ORF">QVE165_LOCUS57031</name>
</gene>
<dbReference type="Pfam" id="PF13374">
    <property type="entry name" value="TPR_10"/>
    <property type="match status" value="1"/>
</dbReference>
<keyword evidence="6" id="KW-0677">Repeat</keyword>
<dbReference type="InterPro" id="IPR003016">
    <property type="entry name" value="2-oxoA_DH_lipoyl-BS"/>
</dbReference>
<dbReference type="EMBL" id="CAJNOI010001895">
    <property type="protein sequence ID" value="CAF1446032.1"/>
    <property type="molecule type" value="Genomic_DNA"/>
</dbReference>
<feature type="domain" description="Lipoyl-binding" evidence="14">
    <location>
        <begin position="859"/>
        <end position="935"/>
    </location>
</feature>
<comment type="caution">
    <text evidence="16">The sequence shown here is derived from an EMBL/GenBank/DDBJ whole genome shotgun (WGS) entry which is preliminary data.</text>
</comment>
<dbReference type="Pfam" id="PF01129">
    <property type="entry name" value="ART"/>
    <property type="match status" value="1"/>
</dbReference>
<dbReference type="InterPro" id="IPR000768">
    <property type="entry name" value="ART"/>
</dbReference>
<evidence type="ECO:0000256" key="9">
    <source>
        <dbReference type="ARBA" id="ARBA00022946"/>
    </source>
</evidence>
<feature type="domain" description="Peripheral subunit-binding (PSBD)" evidence="15">
    <location>
        <begin position="989"/>
        <end position="1026"/>
    </location>
</feature>
<keyword evidence="8" id="KW-0450">Lipoyl</keyword>
<feature type="repeat" description="TPR" evidence="11">
    <location>
        <begin position="797"/>
        <end position="830"/>
    </location>
</feature>
<dbReference type="EC" id="2.4.2.31" evidence="12"/>
<dbReference type="InterPro" id="IPR001078">
    <property type="entry name" value="2-oxoacid_DH_actylTfrase"/>
</dbReference>
<dbReference type="PROSITE" id="PS50005">
    <property type="entry name" value="TPR"/>
    <property type="match status" value="13"/>
</dbReference>
<dbReference type="InterPro" id="IPR011990">
    <property type="entry name" value="TPR-like_helical_dom_sf"/>
</dbReference>
<evidence type="ECO:0000256" key="3">
    <source>
        <dbReference type="ARBA" id="ARBA00022676"/>
    </source>
</evidence>
<proteinExistence type="inferred from homology"/>
<keyword evidence="3 12" id="KW-0328">Glycosyltransferase</keyword>
<comment type="similarity">
    <text evidence="2 12">Belongs to the Arg-specific ADP-ribosyltransferase family.</text>
</comment>
<dbReference type="InterPro" id="IPR023213">
    <property type="entry name" value="CAT-like_dom_sf"/>
</dbReference>
<evidence type="ECO:0000313" key="17">
    <source>
        <dbReference type="EMBL" id="CAF1629135.1"/>
    </source>
</evidence>
<dbReference type="InterPro" id="IPR000089">
    <property type="entry name" value="Biotin_lipoyl"/>
</dbReference>
<evidence type="ECO:0000256" key="11">
    <source>
        <dbReference type="PROSITE-ProRule" id="PRU00339"/>
    </source>
</evidence>
<feature type="repeat" description="TPR" evidence="11">
    <location>
        <begin position="755"/>
        <end position="788"/>
    </location>
</feature>
<dbReference type="InterPro" id="IPR006597">
    <property type="entry name" value="Sel1-like"/>
</dbReference>
<dbReference type="PROSITE" id="PS51826">
    <property type="entry name" value="PSBD"/>
    <property type="match status" value="1"/>
</dbReference>
<feature type="repeat" description="TPR" evidence="11">
    <location>
        <begin position="629"/>
        <end position="662"/>
    </location>
</feature>
<keyword evidence="5" id="KW-0548">Nucleotidyltransferase</keyword>
<evidence type="ECO:0000256" key="6">
    <source>
        <dbReference type="ARBA" id="ARBA00022737"/>
    </source>
</evidence>
<feature type="repeat" description="TPR" evidence="11">
    <location>
        <begin position="419"/>
        <end position="452"/>
    </location>
</feature>
<dbReference type="PROSITE" id="PS50293">
    <property type="entry name" value="TPR_REGION"/>
    <property type="match status" value="5"/>
</dbReference>
<evidence type="ECO:0000256" key="10">
    <source>
        <dbReference type="ARBA" id="ARBA00047597"/>
    </source>
</evidence>
<evidence type="ECO:0000256" key="2">
    <source>
        <dbReference type="ARBA" id="ARBA00009558"/>
    </source>
</evidence>
<evidence type="ECO:0000256" key="12">
    <source>
        <dbReference type="RuleBase" id="RU361228"/>
    </source>
</evidence>
<feature type="repeat" description="TPR" evidence="11">
    <location>
        <begin position="377"/>
        <end position="410"/>
    </location>
</feature>
<evidence type="ECO:0000259" key="15">
    <source>
        <dbReference type="PROSITE" id="PS51826"/>
    </source>
</evidence>
<evidence type="ECO:0000256" key="8">
    <source>
        <dbReference type="ARBA" id="ARBA00022823"/>
    </source>
</evidence>
<feature type="compositionally biased region" description="Basic and acidic residues" evidence="13">
    <location>
        <begin position="946"/>
        <end position="987"/>
    </location>
</feature>
<feature type="repeat" description="TPR" evidence="11">
    <location>
        <begin position="587"/>
        <end position="620"/>
    </location>
</feature>
<feature type="repeat" description="TPR" evidence="11">
    <location>
        <begin position="335"/>
        <end position="368"/>
    </location>
</feature>
<dbReference type="PROSITE" id="PS50968">
    <property type="entry name" value="BIOTINYL_LIPOYL"/>
    <property type="match status" value="1"/>
</dbReference>
<dbReference type="SUPFAM" id="SSF56399">
    <property type="entry name" value="ADP-ribosylation"/>
    <property type="match status" value="1"/>
</dbReference>
<feature type="region of interest" description="Disordered" evidence="13">
    <location>
        <begin position="946"/>
        <end position="993"/>
    </location>
</feature>
<dbReference type="GO" id="GO:0016779">
    <property type="term" value="F:nucleotidyltransferase activity"/>
    <property type="evidence" value="ECO:0007669"/>
    <property type="project" value="UniProtKB-KW"/>
</dbReference>
<dbReference type="PANTHER" id="PTHR45641:SF1">
    <property type="entry name" value="AAA+ ATPASE DOMAIN-CONTAINING PROTEIN"/>
    <property type="match status" value="1"/>
</dbReference>
<dbReference type="OrthoDB" id="537444at2759"/>
<dbReference type="Gene3D" id="4.10.320.10">
    <property type="entry name" value="E3-binding domain"/>
    <property type="match status" value="1"/>
</dbReference>
<dbReference type="InterPro" id="IPR004167">
    <property type="entry name" value="PSBD"/>
</dbReference>
<feature type="repeat" description="TPR" evidence="11">
    <location>
        <begin position="503"/>
        <end position="536"/>
    </location>
</feature>
<dbReference type="SUPFAM" id="SSF47005">
    <property type="entry name" value="Peripheral subunit-binding domain of 2-oxo acid dehydrogenase complex"/>
    <property type="match status" value="1"/>
</dbReference>
<dbReference type="Proteomes" id="UP000663877">
    <property type="component" value="Unassembled WGS sequence"/>
</dbReference>
<dbReference type="Pfam" id="PF00198">
    <property type="entry name" value="2-oxoacid_dh"/>
    <property type="match status" value="1"/>
</dbReference>
<sequence length="1299" mass="146781">MASTDNLNQLEPTFMYTQIFKDILLDMKHDKQAIQDFITYSRQNDCGSTKIINEFEKKYDAQSAIYWYSYPSFLYSMLNNALRFMEGDTIINMGFFIHDLHQQIQKLHRQQVNSYHGKPFIVYRGQGLYKANFQKLQKTEGGIMSFNNFLSTSTEQDIALGLAYSASENEDMVGILFIMSIDPCIKSAPFASIKEKSYFKNEEEILFSMHTVFRVSAIKQMGNNNQLYQVELQLTSDDDHQLRLLTDQMREESDGNSEWERLGRLLLKIGQCNKAQELFDVLLEQTSDESKKAFYYNQLGYVKEDQGNYAKAIWYYQNALAIREKTVPSNHPDLATSYSNIGWAYNKMADYPKALSFTEKALEIDQKTLPSNHPDLTTSYNNIAGIYDNMGEYSKALSFSEKALEIDQKTLLSNHPSLATSYNNIGWVYESKKDYSRALSYYEKALKIREKTLPPNHPSLATSYNNIAGVYENIEEHQKALSYYEKALKIREKTLPSDHPSLATSYNDIAGVYDSMGEYSKALLFSEKALEIDQKTLPSNHPNLATSYNNIGWLYKNMKDYLKALSYYEKALKIREKTLPPNHLSLATSYSNISLVYKSMGEYSKALLFSEKALEIREKTLPSDHPDLATSYNNMGWVYDNIGEHPKALSFHEKALEIREKTLPSDHPSLATSYSNIGLVYENMGEYSKALSFHEKALEIRQRTVSSNHPDLATSYNNIGSVYKSIGEYQKALSFHEKALKIQEGTLCPNHPSLATSYSNISLVYKSIGEYSKALSFSEKALEIDQRTLPSQHPDLATSYNSIGLVYENMRDYSKALSYFERALGILQILPMLRNFGRIATNVCRQHRIAFEVVRTLASTPLNMPSLSPTMSEGTIIRWLKKEGEEVNPGDALCEIQTDKATMTLDTEDEGILAKILMPDNSTDVKVGKLIALLVEKGDDWKNVEVPKTEEKSSSSKSTETKKVETKDKQEKQEKPKSDKQQAEQSHHAIGPAARTLLDQYGIESSKIKGTGPHGVVMKSDVQKYIDSNQLKVKSHSEEKKSTTKQTTSDTQKKQQISESGGRRYHDIEISSIRRAIAKRLTYSKTNIPHQYISITSNVDQILKLRKQMVSDPKATVKVSVNDFIIKAVASALRQVPQMNGIYDDKQGLKLQSSVDVSVAVATDNGLITPIVFNADRLSVQDVNGQVRQLATKAKDGKLKPNEFQGGSFTISNLGMFGIRSFSAVINPPQIGILAIGQNLLKHTGDDLKAENQLTVTLSYDARACDPQSSALFLQAFRSYMENPNMLLSNNKSESILNF</sequence>
<dbReference type="Proteomes" id="UP000663832">
    <property type="component" value="Unassembled WGS sequence"/>
</dbReference>
<dbReference type="CDD" id="cd06849">
    <property type="entry name" value="lipoyl_domain"/>
    <property type="match status" value="1"/>
</dbReference>
<accession>A0A815P9C1</accession>
<feature type="repeat" description="TPR" evidence="11">
    <location>
        <begin position="671"/>
        <end position="704"/>
    </location>
</feature>
<dbReference type="Pfam" id="PF00364">
    <property type="entry name" value="Biotin_lipoyl"/>
    <property type="match status" value="1"/>
</dbReference>
<feature type="repeat" description="TPR" evidence="11">
    <location>
        <begin position="713"/>
        <end position="746"/>
    </location>
</feature>
<dbReference type="InterPro" id="IPR036625">
    <property type="entry name" value="E3-bd_dom_sf"/>
</dbReference>
<keyword evidence="12" id="KW-0520">NAD</keyword>
<dbReference type="Gene3D" id="3.30.559.10">
    <property type="entry name" value="Chloramphenicol acetyltransferase-like domain"/>
    <property type="match status" value="1"/>
</dbReference>
<feature type="repeat" description="TPR" evidence="11">
    <location>
        <begin position="545"/>
        <end position="578"/>
    </location>
</feature>
<dbReference type="SUPFAM" id="SSF52777">
    <property type="entry name" value="CoA-dependent acyltransferases"/>
    <property type="match status" value="1"/>
</dbReference>
<keyword evidence="18" id="KW-1185">Reference proteome</keyword>
<evidence type="ECO:0000313" key="19">
    <source>
        <dbReference type="Proteomes" id="UP000663877"/>
    </source>
</evidence>
<dbReference type="Pfam" id="PF02817">
    <property type="entry name" value="E3_binding"/>
    <property type="match status" value="1"/>
</dbReference>
<dbReference type="Gene3D" id="2.40.50.100">
    <property type="match status" value="1"/>
</dbReference>
<keyword evidence="12" id="KW-0521">NADP</keyword>
<dbReference type="Pfam" id="PF13424">
    <property type="entry name" value="TPR_12"/>
    <property type="match status" value="6"/>
</dbReference>
<dbReference type="EMBL" id="CAJNOM010002221">
    <property type="protein sequence ID" value="CAF1629135.1"/>
    <property type="molecule type" value="Genomic_DNA"/>
</dbReference>
<evidence type="ECO:0000313" key="18">
    <source>
        <dbReference type="Proteomes" id="UP000663832"/>
    </source>
</evidence>
<dbReference type="PRINTS" id="PR00381">
    <property type="entry name" value="KINESINLIGHT"/>
</dbReference>
<evidence type="ECO:0000256" key="4">
    <source>
        <dbReference type="ARBA" id="ARBA00022679"/>
    </source>
</evidence>
<dbReference type="FunFam" id="2.40.50.100:FF:000010">
    <property type="entry name" value="Acetyltransferase component of pyruvate dehydrogenase complex"/>
    <property type="match status" value="1"/>
</dbReference>
<reference evidence="16" key="1">
    <citation type="submission" date="2021-02" db="EMBL/GenBank/DDBJ databases">
        <authorList>
            <person name="Nowell W R."/>
        </authorList>
    </citation>
    <scope>NUCLEOTIDE SEQUENCE</scope>
</reference>
<dbReference type="SUPFAM" id="SSF81901">
    <property type="entry name" value="HCP-like"/>
    <property type="match status" value="2"/>
</dbReference>
<keyword evidence="4 12" id="KW-0808">Transferase</keyword>
<feature type="region of interest" description="Disordered" evidence="13">
    <location>
        <begin position="1029"/>
        <end position="1065"/>
    </location>
</feature>
<dbReference type="PROSITE" id="PS51996">
    <property type="entry name" value="TR_MART"/>
    <property type="match status" value="1"/>
</dbReference>
<dbReference type="InterPro" id="IPR019734">
    <property type="entry name" value="TPR_rpt"/>
</dbReference>
<organism evidence="16 19">
    <name type="scientific">Adineta steineri</name>
    <dbReference type="NCBI Taxonomy" id="433720"/>
    <lineage>
        <taxon>Eukaryota</taxon>
        <taxon>Metazoa</taxon>
        <taxon>Spiralia</taxon>
        <taxon>Gnathifera</taxon>
        <taxon>Rotifera</taxon>
        <taxon>Eurotatoria</taxon>
        <taxon>Bdelloidea</taxon>
        <taxon>Adinetida</taxon>
        <taxon>Adinetidae</taxon>
        <taxon>Adineta</taxon>
    </lineage>
</organism>
<evidence type="ECO:0000256" key="1">
    <source>
        <dbReference type="ARBA" id="ARBA00007317"/>
    </source>
</evidence>
<feature type="repeat" description="TPR" evidence="11">
    <location>
        <begin position="293"/>
        <end position="326"/>
    </location>
</feature>
<keyword evidence="7 11" id="KW-0802">TPR repeat</keyword>
<dbReference type="Gene3D" id="1.25.40.10">
    <property type="entry name" value="Tetratricopeptide repeat domain"/>
    <property type="match status" value="5"/>
</dbReference>
<keyword evidence="9" id="KW-0809">Transit peptide</keyword>
<name>A0A815P9C1_9BILA</name>
<dbReference type="SMART" id="SM00671">
    <property type="entry name" value="SEL1"/>
    <property type="match status" value="6"/>
</dbReference>
<comment type="similarity">
    <text evidence="1">Belongs to the 2-oxoacid dehydrogenase family.</text>
</comment>
<comment type="catalytic activity">
    <reaction evidence="10 12">
        <text>L-arginyl-[protein] + NAD(+) = N(omega)-(ADP-D-ribosyl)-L-arginyl-[protein] + nicotinamide + H(+)</text>
        <dbReference type="Rhea" id="RHEA:19149"/>
        <dbReference type="Rhea" id="RHEA-COMP:10532"/>
        <dbReference type="Rhea" id="RHEA-COMP:15087"/>
        <dbReference type="ChEBI" id="CHEBI:15378"/>
        <dbReference type="ChEBI" id="CHEBI:17154"/>
        <dbReference type="ChEBI" id="CHEBI:29965"/>
        <dbReference type="ChEBI" id="CHEBI:57540"/>
        <dbReference type="ChEBI" id="CHEBI:142554"/>
        <dbReference type="EC" id="2.4.2.31"/>
    </reaction>
</comment>
<evidence type="ECO:0000256" key="13">
    <source>
        <dbReference type="SAM" id="MobiDB-lite"/>
    </source>
</evidence>
<dbReference type="SUPFAM" id="SSF51230">
    <property type="entry name" value="Single hybrid motif"/>
    <property type="match status" value="1"/>
</dbReference>
<evidence type="ECO:0000256" key="5">
    <source>
        <dbReference type="ARBA" id="ARBA00022695"/>
    </source>
</evidence>
<dbReference type="SMART" id="SM00028">
    <property type="entry name" value="TPR"/>
    <property type="match status" value="13"/>
</dbReference>
<dbReference type="GO" id="GO:0016746">
    <property type="term" value="F:acyltransferase activity"/>
    <property type="evidence" value="ECO:0007669"/>
    <property type="project" value="InterPro"/>
</dbReference>
<evidence type="ECO:0000256" key="7">
    <source>
        <dbReference type="ARBA" id="ARBA00022803"/>
    </source>
</evidence>
<dbReference type="InterPro" id="IPR011053">
    <property type="entry name" value="Single_hybrid_motif"/>
</dbReference>
<evidence type="ECO:0000259" key="14">
    <source>
        <dbReference type="PROSITE" id="PS50968"/>
    </source>
</evidence>
<dbReference type="GO" id="GO:0106274">
    <property type="term" value="F:NAD+-protein-arginine ADP-ribosyltransferase activity"/>
    <property type="evidence" value="ECO:0007669"/>
    <property type="project" value="UniProtKB-EC"/>
</dbReference>
<evidence type="ECO:0000313" key="16">
    <source>
        <dbReference type="EMBL" id="CAF1446032.1"/>
    </source>
</evidence>
<protein>
    <recommendedName>
        <fullName evidence="12">NAD(P)(+)--arginine ADP-ribosyltransferase</fullName>
        <ecNumber evidence="12">2.4.2.31</ecNumber>
    </recommendedName>
    <alternativeName>
        <fullName evidence="12">Mono(ADP-ribosyl)transferase</fullName>
    </alternativeName>
</protein>
<dbReference type="PANTHER" id="PTHR45641">
    <property type="entry name" value="TETRATRICOPEPTIDE REPEAT PROTEIN (AFU_ORTHOLOGUE AFUA_6G03870)"/>
    <property type="match status" value="1"/>
</dbReference>
<dbReference type="Gene3D" id="3.90.176.10">
    <property type="entry name" value="Toxin ADP-ribosyltransferase, Chain A, domain 1"/>
    <property type="match status" value="1"/>
</dbReference>